<proteinExistence type="predicted"/>
<reference evidence="2" key="1">
    <citation type="journal article" date="2019" name="Int. J. Syst. Evol. Microbiol.">
        <title>The Global Catalogue of Microorganisms (GCM) 10K type strain sequencing project: providing services to taxonomists for standard genome sequencing and annotation.</title>
        <authorList>
            <consortium name="The Broad Institute Genomics Platform"/>
            <consortium name="The Broad Institute Genome Sequencing Center for Infectious Disease"/>
            <person name="Wu L."/>
            <person name="Ma J."/>
        </authorList>
    </citation>
    <scope>NUCLEOTIDE SEQUENCE [LARGE SCALE GENOMIC DNA]</scope>
    <source>
        <strain evidence="2">CCM 8911</strain>
    </source>
</reference>
<dbReference type="Proteomes" id="UP001597249">
    <property type="component" value="Unassembled WGS sequence"/>
</dbReference>
<evidence type="ECO:0000313" key="1">
    <source>
        <dbReference type="EMBL" id="MFD1393226.1"/>
    </source>
</evidence>
<name>A0ABW4BA01_9LACO</name>
<comment type="caution">
    <text evidence="1">The sequence shown here is derived from an EMBL/GenBank/DDBJ whole genome shotgun (WGS) entry which is preliminary data.</text>
</comment>
<gene>
    <name evidence="1" type="ORF">ACFQ3L_06530</name>
</gene>
<dbReference type="RefSeq" id="WP_125585667.1">
    <property type="nucleotide sequence ID" value="NZ_JBHTMO010000019.1"/>
</dbReference>
<protein>
    <submittedName>
        <fullName evidence="1">Uncharacterized protein</fullName>
    </submittedName>
</protein>
<keyword evidence="2" id="KW-1185">Reference proteome</keyword>
<accession>A0ABW4BA01</accession>
<evidence type="ECO:0000313" key="2">
    <source>
        <dbReference type="Proteomes" id="UP001597249"/>
    </source>
</evidence>
<organism evidence="1 2">
    <name type="scientific">Lacticaseibacillus jixianensis</name>
    <dbReference type="NCBI Taxonomy" id="2486012"/>
    <lineage>
        <taxon>Bacteria</taxon>
        <taxon>Bacillati</taxon>
        <taxon>Bacillota</taxon>
        <taxon>Bacilli</taxon>
        <taxon>Lactobacillales</taxon>
        <taxon>Lactobacillaceae</taxon>
        <taxon>Lacticaseibacillus</taxon>
    </lineage>
</organism>
<dbReference type="EMBL" id="JBHTMO010000019">
    <property type="protein sequence ID" value="MFD1393226.1"/>
    <property type="molecule type" value="Genomic_DNA"/>
</dbReference>
<sequence>MAKVELMLSEWNALTEDRRRFIVTQLGRYFLSPLLALDAIVPVAVDYFGNHLSTFDILIGGEWMRFVPGMPNVALGIQDPVPTQMQDALAALGVAAPSAAAHLSPAAVRDMPPMLVARASVRTDEAVIGTIDLTTQVFAGDHLAYMPVKNRVLTLLRPKSASLAPQGKSAFAPRLADDAVVLRLAGEHVYQIAVKRDWDQAGLVKHLSRFGFGLPDEREYEYLMSGGLDSLFGWGNRLPEPGLRYVPNRFGLTVPVLRSGAELVRSAFAKSAPVASGATGQALLPLSPFYRTRLGDFATMRYRKIAKVELN</sequence>